<feature type="domain" description="RNA polymerase sigma-70 region 2" evidence="6">
    <location>
        <begin position="31"/>
        <end position="97"/>
    </location>
</feature>
<organism evidence="8">
    <name type="scientific">marine sediment metagenome</name>
    <dbReference type="NCBI Taxonomy" id="412755"/>
    <lineage>
        <taxon>unclassified sequences</taxon>
        <taxon>metagenomes</taxon>
        <taxon>ecological metagenomes</taxon>
    </lineage>
</organism>
<reference evidence="8" key="1">
    <citation type="journal article" date="2015" name="Nature">
        <title>Complex archaea that bridge the gap between prokaryotes and eukaryotes.</title>
        <authorList>
            <person name="Spang A."/>
            <person name="Saw J.H."/>
            <person name="Jorgensen S.L."/>
            <person name="Zaremba-Niedzwiedzka K."/>
            <person name="Martijn J."/>
            <person name="Lind A.E."/>
            <person name="van Eijk R."/>
            <person name="Schleper C."/>
            <person name="Guy L."/>
            <person name="Ettema T.J."/>
        </authorList>
    </citation>
    <scope>NUCLEOTIDE SEQUENCE</scope>
</reference>
<dbReference type="InterPro" id="IPR014284">
    <property type="entry name" value="RNA_pol_sigma-70_dom"/>
</dbReference>
<keyword evidence="3" id="KW-0731">Sigma factor</keyword>
<proteinExistence type="inferred from homology"/>
<evidence type="ECO:0000259" key="7">
    <source>
        <dbReference type="Pfam" id="PF08281"/>
    </source>
</evidence>
<evidence type="ECO:0000259" key="6">
    <source>
        <dbReference type="Pfam" id="PF04542"/>
    </source>
</evidence>
<comment type="similarity">
    <text evidence="1">Belongs to the sigma-70 factor family. ECF subfamily.</text>
</comment>
<dbReference type="Gene3D" id="1.10.10.10">
    <property type="entry name" value="Winged helix-like DNA-binding domain superfamily/Winged helix DNA-binding domain"/>
    <property type="match status" value="1"/>
</dbReference>
<dbReference type="SUPFAM" id="SSF88946">
    <property type="entry name" value="Sigma2 domain of RNA polymerase sigma factors"/>
    <property type="match status" value="1"/>
</dbReference>
<dbReference type="GO" id="GO:0003677">
    <property type="term" value="F:DNA binding"/>
    <property type="evidence" value="ECO:0007669"/>
    <property type="project" value="UniProtKB-KW"/>
</dbReference>
<evidence type="ECO:0000256" key="1">
    <source>
        <dbReference type="ARBA" id="ARBA00010641"/>
    </source>
</evidence>
<evidence type="ECO:0000256" key="4">
    <source>
        <dbReference type="ARBA" id="ARBA00023125"/>
    </source>
</evidence>
<dbReference type="InterPro" id="IPR007627">
    <property type="entry name" value="RNA_pol_sigma70_r2"/>
</dbReference>
<dbReference type="Pfam" id="PF08281">
    <property type="entry name" value="Sigma70_r4_2"/>
    <property type="match status" value="1"/>
</dbReference>
<dbReference type="GO" id="GO:0006352">
    <property type="term" value="P:DNA-templated transcription initiation"/>
    <property type="evidence" value="ECO:0007669"/>
    <property type="project" value="InterPro"/>
</dbReference>
<dbReference type="GO" id="GO:0016987">
    <property type="term" value="F:sigma factor activity"/>
    <property type="evidence" value="ECO:0007669"/>
    <property type="project" value="UniProtKB-KW"/>
</dbReference>
<dbReference type="Gene3D" id="1.10.1740.10">
    <property type="match status" value="1"/>
</dbReference>
<dbReference type="CDD" id="cd06171">
    <property type="entry name" value="Sigma70_r4"/>
    <property type="match status" value="1"/>
</dbReference>
<dbReference type="InterPro" id="IPR000838">
    <property type="entry name" value="RNA_pol_sigma70_ECF_CS"/>
</dbReference>
<dbReference type="InterPro" id="IPR013324">
    <property type="entry name" value="RNA_pol_sigma_r3/r4-like"/>
</dbReference>
<comment type="caution">
    <text evidence="8">The sequence shown here is derived from an EMBL/GenBank/DDBJ whole genome shotgun (WGS) entry which is preliminary data.</text>
</comment>
<name>A0A0F9IEC3_9ZZZZ</name>
<keyword evidence="2" id="KW-0805">Transcription regulation</keyword>
<dbReference type="InterPro" id="IPR039425">
    <property type="entry name" value="RNA_pol_sigma-70-like"/>
</dbReference>
<protein>
    <recommendedName>
        <fullName evidence="9">RNA polymerase sigma factor</fullName>
    </recommendedName>
</protein>
<dbReference type="InterPro" id="IPR013249">
    <property type="entry name" value="RNA_pol_sigma70_r4_t2"/>
</dbReference>
<sequence>MGNWTNGRGRGADAELVRSARAGDREAFGQLVRKYQGAAYAAAVGLLGSPDDALDVVQDAFVAAYCGLGRLRDGKQFGPWLRTIVRRRAVDRIRSRRGPRMALSAMTDAESAVIRSSSRDYDRQRRRVEVREAVEALPEKYREVVLLYYVEHWPYKRIAAFTGLPVSTVKGRLQVARAKLKERLQAVEEGADTMRPTEVDRKVQEAICRIATEEIHETIPMGDSDSIVLYYAVHADIEICHTDGNDVILTGTKASIGLSEEDARASAAGIQVLWDRVQDFNETGPHPHEVFCGARKDDKGNPVAIRRQVKPEQWRMASRSSTFEHEGLYPEMSVSDEAITASIAKTYANATRISVVRQQVDDIILPREAFTEPIRRVFQPNWIEPDRMHGPRGYVDLVVGVPVGKAITVLTPSDGSNIRVRALRSNINVVGPACVELDDVEGDVCLFKCSVNRAQRVRGRLRQTHHGFGASEWGKDQMIRRPLWDTVLRDISGQVHVDVGNVDLEVSNLTGQAYIRNRFGTTRYYQNRHEPGSKCSIESDSG</sequence>
<keyword evidence="5" id="KW-0804">Transcription</keyword>
<dbReference type="Pfam" id="PF04542">
    <property type="entry name" value="Sigma70_r2"/>
    <property type="match status" value="1"/>
</dbReference>
<dbReference type="PANTHER" id="PTHR43133:SF8">
    <property type="entry name" value="RNA POLYMERASE SIGMA FACTOR HI_1459-RELATED"/>
    <property type="match status" value="1"/>
</dbReference>
<dbReference type="PROSITE" id="PS01063">
    <property type="entry name" value="SIGMA70_ECF"/>
    <property type="match status" value="1"/>
</dbReference>
<dbReference type="SUPFAM" id="SSF88659">
    <property type="entry name" value="Sigma3 and sigma4 domains of RNA polymerase sigma factors"/>
    <property type="match status" value="1"/>
</dbReference>
<accession>A0A0F9IEC3</accession>
<gene>
    <name evidence="8" type="ORF">LCGC14_1591030</name>
</gene>
<dbReference type="PANTHER" id="PTHR43133">
    <property type="entry name" value="RNA POLYMERASE ECF-TYPE SIGMA FACTO"/>
    <property type="match status" value="1"/>
</dbReference>
<keyword evidence="4" id="KW-0238">DNA-binding</keyword>
<evidence type="ECO:0000256" key="2">
    <source>
        <dbReference type="ARBA" id="ARBA00023015"/>
    </source>
</evidence>
<feature type="non-terminal residue" evidence="8">
    <location>
        <position position="542"/>
    </location>
</feature>
<dbReference type="NCBIfam" id="TIGR02937">
    <property type="entry name" value="sigma70-ECF"/>
    <property type="match status" value="1"/>
</dbReference>
<evidence type="ECO:0000256" key="3">
    <source>
        <dbReference type="ARBA" id="ARBA00023082"/>
    </source>
</evidence>
<dbReference type="InterPro" id="IPR013325">
    <property type="entry name" value="RNA_pol_sigma_r2"/>
</dbReference>
<evidence type="ECO:0008006" key="9">
    <source>
        <dbReference type="Google" id="ProtNLM"/>
    </source>
</evidence>
<evidence type="ECO:0000313" key="8">
    <source>
        <dbReference type="EMBL" id="KKM25827.1"/>
    </source>
</evidence>
<dbReference type="EMBL" id="LAZR01012631">
    <property type="protein sequence ID" value="KKM25827.1"/>
    <property type="molecule type" value="Genomic_DNA"/>
</dbReference>
<evidence type="ECO:0000256" key="5">
    <source>
        <dbReference type="ARBA" id="ARBA00023163"/>
    </source>
</evidence>
<dbReference type="AlphaFoldDB" id="A0A0F9IEC3"/>
<feature type="domain" description="RNA polymerase sigma factor 70 region 4 type 2" evidence="7">
    <location>
        <begin position="128"/>
        <end position="180"/>
    </location>
</feature>
<dbReference type="InterPro" id="IPR036388">
    <property type="entry name" value="WH-like_DNA-bd_sf"/>
</dbReference>